<evidence type="ECO:0000313" key="3">
    <source>
        <dbReference type="Proteomes" id="UP000437748"/>
    </source>
</evidence>
<dbReference type="Proteomes" id="UP000437748">
    <property type="component" value="Unassembled WGS sequence"/>
</dbReference>
<dbReference type="RefSeq" id="WP_153420640.1">
    <property type="nucleotide sequence ID" value="NZ_WFLM01000004.1"/>
</dbReference>
<dbReference type="EMBL" id="WFLM01000004">
    <property type="protein sequence ID" value="KAB8037558.1"/>
    <property type="molecule type" value="Genomic_DNA"/>
</dbReference>
<gene>
    <name evidence="2" type="ORF">GCL60_10295</name>
</gene>
<proteinExistence type="predicted"/>
<accession>A0A6N6VRA9</accession>
<comment type="caution">
    <text evidence="2">The sequence shown here is derived from an EMBL/GenBank/DDBJ whole genome shotgun (WGS) entry which is preliminary data.</text>
</comment>
<reference evidence="2 3" key="1">
    <citation type="submission" date="2019-10" db="EMBL/GenBank/DDBJ databases">
        <title>New species of Slilvanegrellaceae.</title>
        <authorList>
            <person name="Pitt A."/>
            <person name="Hahn M.W."/>
        </authorList>
    </citation>
    <scope>NUCLEOTIDE SEQUENCE [LARGE SCALE GENOMIC DNA]</scope>
    <source>
        <strain evidence="2 3">SP-Ram-0.45-NSY-1</strain>
    </source>
</reference>
<feature type="signal peptide" evidence="1">
    <location>
        <begin position="1"/>
        <end position="35"/>
    </location>
</feature>
<evidence type="ECO:0008006" key="4">
    <source>
        <dbReference type="Google" id="ProtNLM"/>
    </source>
</evidence>
<feature type="chain" id="PRO_5026986932" description="Lipoprotein" evidence="1">
    <location>
        <begin position="36"/>
        <end position="223"/>
    </location>
</feature>
<protein>
    <recommendedName>
        <fullName evidence="4">Lipoprotein</fullName>
    </recommendedName>
</protein>
<dbReference type="PROSITE" id="PS51257">
    <property type="entry name" value="PROKAR_LIPOPROTEIN"/>
    <property type="match status" value="1"/>
</dbReference>
<keyword evidence="1" id="KW-0732">Signal</keyword>
<dbReference type="OrthoDB" id="5308510at2"/>
<keyword evidence="3" id="KW-1185">Reference proteome</keyword>
<evidence type="ECO:0000256" key="1">
    <source>
        <dbReference type="SAM" id="SignalP"/>
    </source>
</evidence>
<name>A0A6N6VRA9_9BACT</name>
<organism evidence="2 3">
    <name type="scientific">Silvanigrella paludirubra</name>
    <dbReference type="NCBI Taxonomy" id="2499159"/>
    <lineage>
        <taxon>Bacteria</taxon>
        <taxon>Pseudomonadati</taxon>
        <taxon>Bdellovibrionota</taxon>
        <taxon>Oligoflexia</taxon>
        <taxon>Silvanigrellales</taxon>
        <taxon>Silvanigrellaceae</taxon>
        <taxon>Silvanigrella</taxon>
    </lineage>
</organism>
<evidence type="ECO:0000313" key="2">
    <source>
        <dbReference type="EMBL" id="KAB8037558.1"/>
    </source>
</evidence>
<sequence length="223" mass="25085">MNFLKKNTIKITCLFAASLSIVTASCTSTSNPNNAQVYLKKDINVEESKVIVFPVLYMSKSDFENSNKNFNGNLLDAKFAASWVANVGKENVIPVPRVVLNEIPKSWEVLNILVSQMDNAEKAKDSIKGTVVESFINSITEKYGKYTTFAFSVVFENEDAYKSSNKVYKNMGLFDPKSLSWKWITKDHYEASKFMPVPYAVAVNDVISNSFEALKKENNNKIN</sequence>
<dbReference type="AlphaFoldDB" id="A0A6N6VRA9"/>